<dbReference type="Gene3D" id="3.40.50.1820">
    <property type="entry name" value="alpha/beta hydrolase"/>
    <property type="match status" value="1"/>
</dbReference>
<accession>A0A9P9EH84</accession>
<evidence type="ECO:0000313" key="6">
    <source>
        <dbReference type="Proteomes" id="UP000717696"/>
    </source>
</evidence>
<dbReference type="SUPFAM" id="SSF53474">
    <property type="entry name" value="alpha/beta-Hydrolases"/>
    <property type="match status" value="1"/>
</dbReference>
<evidence type="ECO:0000259" key="4">
    <source>
        <dbReference type="Pfam" id="PF00135"/>
    </source>
</evidence>
<dbReference type="EMBL" id="JAGMUU010000015">
    <property type="protein sequence ID" value="KAH7137437.1"/>
    <property type="molecule type" value="Genomic_DNA"/>
</dbReference>
<dbReference type="PROSITE" id="PS00122">
    <property type="entry name" value="CARBOXYLESTERASE_B_1"/>
    <property type="match status" value="1"/>
</dbReference>
<proteinExistence type="inferred from homology"/>
<dbReference type="InterPro" id="IPR019819">
    <property type="entry name" value="Carboxylesterase_B_CS"/>
</dbReference>
<dbReference type="InterPro" id="IPR019826">
    <property type="entry name" value="Carboxylesterase_B_AS"/>
</dbReference>
<feature type="signal peptide" evidence="3">
    <location>
        <begin position="1"/>
        <end position="24"/>
    </location>
</feature>
<feature type="chain" id="PRO_5040529659" description="Carboxylic ester hydrolase" evidence="3">
    <location>
        <begin position="25"/>
        <end position="522"/>
    </location>
</feature>
<dbReference type="OrthoDB" id="408631at2759"/>
<dbReference type="InterPro" id="IPR050309">
    <property type="entry name" value="Type-B_Carboxylest/Lipase"/>
</dbReference>
<evidence type="ECO:0000313" key="5">
    <source>
        <dbReference type="EMBL" id="KAH7137437.1"/>
    </source>
</evidence>
<evidence type="ECO:0000256" key="2">
    <source>
        <dbReference type="ARBA" id="ARBA00022801"/>
    </source>
</evidence>
<protein>
    <recommendedName>
        <fullName evidence="3">Carboxylic ester hydrolase</fullName>
        <ecNumber evidence="3">3.1.1.-</ecNumber>
    </recommendedName>
</protein>
<dbReference type="PANTHER" id="PTHR11559">
    <property type="entry name" value="CARBOXYLESTERASE"/>
    <property type="match status" value="1"/>
</dbReference>
<evidence type="ECO:0000256" key="3">
    <source>
        <dbReference type="RuleBase" id="RU361235"/>
    </source>
</evidence>
<keyword evidence="6" id="KW-1185">Reference proteome</keyword>
<dbReference type="AlphaFoldDB" id="A0A9P9EH84"/>
<dbReference type="GO" id="GO:0016787">
    <property type="term" value="F:hydrolase activity"/>
    <property type="evidence" value="ECO:0007669"/>
    <property type="project" value="UniProtKB-KW"/>
</dbReference>
<name>A0A9P9EH84_9HYPO</name>
<comment type="similarity">
    <text evidence="1 3">Belongs to the type-B carboxylesterase/lipase family.</text>
</comment>
<dbReference type="PROSITE" id="PS00941">
    <property type="entry name" value="CARBOXYLESTERASE_B_2"/>
    <property type="match status" value="1"/>
</dbReference>
<dbReference type="InterPro" id="IPR029058">
    <property type="entry name" value="AB_hydrolase_fold"/>
</dbReference>
<feature type="domain" description="Carboxylesterase type B" evidence="4">
    <location>
        <begin position="44"/>
        <end position="457"/>
    </location>
</feature>
<dbReference type="Pfam" id="PF00135">
    <property type="entry name" value="COesterase"/>
    <property type="match status" value="1"/>
</dbReference>
<gene>
    <name evidence="5" type="ORF">B0J13DRAFT_639912</name>
</gene>
<keyword evidence="3" id="KW-0732">Signal</keyword>
<comment type="caution">
    <text evidence="5">The sequence shown here is derived from an EMBL/GenBank/DDBJ whole genome shotgun (WGS) entry which is preliminary data.</text>
</comment>
<dbReference type="EC" id="3.1.1.-" evidence="3"/>
<keyword evidence="2 3" id="KW-0378">Hydrolase</keyword>
<dbReference type="InterPro" id="IPR002018">
    <property type="entry name" value="CarbesteraseB"/>
</dbReference>
<dbReference type="Proteomes" id="UP000717696">
    <property type="component" value="Unassembled WGS sequence"/>
</dbReference>
<evidence type="ECO:0000256" key="1">
    <source>
        <dbReference type="ARBA" id="ARBA00005964"/>
    </source>
</evidence>
<organism evidence="5 6">
    <name type="scientific">Dactylonectria estremocensis</name>
    <dbReference type="NCBI Taxonomy" id="1079267"/>
    <lineage>
        <taxon>Eukaryota</taxon>
        <taxon>Fungi</taxon>
        <taxon>Dikarya</taxon>
        <taxon>Ascomycota</taxon>
        <taxon>Pezizomycotina</taxon>
        <taxon>Sordariomycetes</taxon>
        <taxon>Hypocreomycetidae</taxon>
        <taxon>Hypocreales</taxon>
        <taxon>Nectriaceae</taxon>
        <taxon>Dactylonectria</taxon>
    </lineage>
</organism>
<reference evidence="5" key="1">
    <citation type="journal article" date="2021" name="Nat. Commun.">
        <title>Genetic determinants of endophytism in the Arabidopsis root mycobiome.</title>
        <authorList>
            <person name="Mesny F."/>
            <person name="Miyauchi S."/>
            <person name="Thiergart T."/>
            <person name="Pickel B."/>
            <person name="Atanasova L."/>
            <person name="Karlsson M."/>
            <person name="Huettel B."/>
            <person name="Barry K.W."/>
            <person name="Haridas S."/>
            <person name="Chen C."/>
            <person name="Bauer D."/>
            <person name="Andreopoulos W."/>
            <person name="Pangilinan J."/>
            <person name="LaButti K."/>
            <person name="Riley R."/>
            <person name="Lipzen A."/>
            <person name="Clum A."/>
            <person name="Drula E."/>
            <person name="Henrissat B."/>
            <person name="Kohler A."/>
            <person name="Grigoriev I.V."/>
            <person name="Martin F.M."/>
            <person name="Hacquard S."/>
        </authorList>
    </citation>
    <scope>NUCLEOTIDE SEQUENCE</scope>
    <source>
        <strain evidence="5">MPI-CAGE-AT-0021</strain>
    </source>
</reference>
<sequence>MRLFLFHFTAFAWAVAVAPSGICSDPLPTVDLGYEIHQAISFNETGQYYNFSNIRYARPPTGELRFTPPQPPETNRTAIQKGQVGASCPQALAEWYVCQDALRRGTVQSPAQCGKHLLPPPDPLDREDCLFLDVITPRANFDDPTRKAPVMVWVYGGGYAFGRKGLDGDPSGLIERSKEVDTEGRGVIFVTFNYRGGAFGFLSGPNVRNNGTANVGLLDQRMALEWVQDNIHLFGGDKDRVTVFGQSAGAGSIMHQITAYGGMRGPVPFQQAIIQSPGIPLLPGSKQQDDLAQEFLGRLNVSTIQEARQLPYEALYNANAEMVADSRMGTFTWAPGPDGSFVPALPGTLLAQGGFDKSVKIMTAYNHNETQSFTSEDNVNNTVFVRNLRTTFPGAQEAVIEYISNDLYPPIFNGSQPYSDFFTRAKLSLAEAGFVCNTYYLQKAFRELDMPTYGYKFIALMLQRYLVSFSLTGNPNIQAVLEMPVYGPQGLLLEFNATYGLDIIPDPSINRRCEWWQKAMYY</sequence>